<dbReference type="RefSeq" id="WP_226393006.1">
    <property type="nucleotide sequence ID" value="NZ_JADCKB010000016.1"/>
</dbReference>
<dbReference type="PANTHER" id="PTHR35936:SF17">
    <property type="entry name" value="ARGININE-BINDING EXTRACELLULAR PROTEIN ARTP"/>
    <property type="match status" value="1"/>
</dbReference>
<dbReference type="SMART" id="SM00062">
    <property type="entry name" value="PBPb"/>
    <property type="match status" value="1"/>
</dbReference>
<dbReference type="AlphaFoldDB" id="A0A9D5M6K8"/>
<dbReference type="Proteomes" id="UP000806542">
    <property type="component" value="Unassembled WGS sequence"/>
</dbReference>
<proteinExistence type="predicted"/>
<dbReference type="Pfam" id="PF00497">
    <property type="entry name" value="SBP_bac_3"/>
    <property type="match status" value="1"/>
</dbReference>
<evidence type="ECO:0000313" key="4">
    <source>
        <dbReference type="EMBL" id="MBE5040457.1"/>
    </source>
</evidence>
<accession>A0A9D5M6K8</accession>
<sequence length="275" mass="29247">MIKKMIALAVSVVLAAGALSGCGNTNSAESGSSASSAEQGKTITSAADLAGAKIAVQEGTTGDNYVTDEVEGAEISRFKRVVDAGMDLKNGKVDAVVVDDQVAKDLVAEIDGLKILPGNLTEEEYAIAVKKGSEELLAGINSSIKEMNENGTIDTIRKAFIDKDDAAMQELQAKEAPAGDEKLVMGTNAEFAPFEYMDDNNEIAGYDVEIAKEIARKMGRELVIENMNFDSLIAALSSGKVDMVIAGMTVDEERKQQVDFSDSYYKAAQVIIVKE</sequence>
<dbReference type="EMBL" id="JADCKB010000016">
    <property type="protein sequence ID" value="MBE5040457.1"/>
    <property type="molecule type" value="Genomic_DNA"/>
</dbReference>
<keyword evidence="1 2" id="KW-0732">Signal</keyword>
<dbReference type="PANTHER" id="PTHR35936">
    <property type="entry name" value="MEMBRANE-BOUND LYTIC MUREIN TRANSGLYCOSYLASE F"/>
    <property type="match status" value="1"/>
</dbReference>
<comment type="caution">
    <text evidence="4">The sequence shown here is derived from an EMBL/GenBank/DDBJ whole genome shotgun (WGS) entry which is preliminary data.</text>
</comment>
<organism evidence="4 5">
    <name type="scientific">Ructibacterium gallinarum</name>
    <dbReference type="NCBI Taxonomy" id="2779355"/>
    <lineage>
        <taxon>Bacteria</taxon>
        <taxon>Bacillati</taxon>
        <taxon>Bacillota</taxon>
        <taxon>Clostridia</taxon>
        <taxon>Eubacteriales</taxon>
        <taxon>Oscillospiraceae</taxon>
        <taxon>Ructibacterium</taxon>
    </lineage>
</organism>
<gene>
    <name evidence="4" type="ORF">INF28_08295</name>
</gene>
<evidence type="ECO:0000259" key="3">
    <source>
        <dbReference type="SMART" id="SM00062"/>
    </source>
</evidence>
<reference evidence="4" key="1">
    <citation type="submission" date="2020-10" db="EMBL/GenBank/DDBJ databases">
        <title>ChiBAC.</title>
        <authorList>
            <person name="Zenner C."/>
            <person name="Hitch T.C.A."/>
            <person name="Clavel T."/>
        </authorList>
    </citation>
    <scope>NUCLEOTIDE SEQUENCE</scope>
    <source>
        <strain evidence="4">DSM 107454</strain>
    </source>
</reference>
<dbReference type="Gene3D" id="3.40.190.10">
    <property type="entry name" value="Periplasmic binding protein-like II"/>
    <property type="match status" value="3"/>
</dbReference>
<feature type="domain" description="Solute-binding protein family 3/N-terminal" evidence="3">
    <location>
        <begin position="2"/>
        <end position="164"/>
    </location>
</feature>
<feature type="signal peptide" evidence="2">
    <location>
        <begin position="1"/>
        <end position="20"/>
    </location>
</feature>
<evidence type="ECO:0000256" key="2">
    <source>
        <dbReference type="SAM" id="SignalP"/>
    </source>
</evidence>
<evidence type="ECO:0000313" key="5">
    <source>
        <dbReference type="Proteomes" id="UP000806542"/>
    </source>
</evidence>
<evidence type="ECO:0000256" key="1">
    <source>
        <dbReference type="ARBA" id="ARBA00022729"/>
    </source>
</evidence>
<dbReference type="SUPFAM" id="SSF53850">
    <property type="entry name" value="Periplasmic binding protein-like II"/>
    <property type="match status" value="2"/>
</dbReference>
<feature type="chain" id="PRO_5038584586" evidence="2">
    <location>
        <begin position="21"/>
        <end position="275"/>
    </location>
</feature>
<keyword evidence="5" id="KW-1185">Reference proteome</keyword>
<dbReference type="InterPro" id="IPR001638">
    <property type="entry name" value="Solute-binding_3/MltF_N"/>
</dbReference>
<dbReference type="PROSITE" id="PS51257">
    <property type="entry name" value="PROKAR_LIPOPROTEIN"/>
    <property type="match status" value="1"/>
</dbReference>
<protein>
    <submittedName>
        <fullName evidence="4">Transporter substrate-binding domain-containing protein</fullName>
    </submittedName>
</protein>
<name>A0A9D5M6K8_9FIRM</name>